<dbReference type="CDD" id="cd00305">
    <property type="entry name" value="Cu-Zn_Superoxide_Dismutase"/>
    <property type="match status" value="1"/>
</dbReference>
<comment type="similarity">
    <text evidence="1">Belongs to the Cu-Zn superoxide dismutase family.</text>
</comment>
<proteinExistence type="inferred from homology"/>
<dbReference type="EMBL" id="JBHTCT010000036">
    <property type="protein sequence ID" value="MFC7366231.1"/>
    <property type="molecule type" value="Genomic_DNA"/>
</dbReference>
<organism evidence="3 4">
    <name type="scientific">Bhargavaea changchunensis</name>
    <dbReference type="NCBI Taxonomy" id="2134037"/>
    <lineage>
        <taxon>Bacteria</taxon>
        <taxon>Bacillati</taxon>
        <taxon>Bacillota</taxon>
        <taxon>Bacilli</taxon>
        <taxon>Bacillales</taxon>
        <taxon>Caryophanaceae</taxon>
        <taxon>Bhargavaea</taxon>
    </lineage>
</organism>
<protein>
    <submittedName>
        <fullName evidence="3">Superoxide dismutase family protein</fullName>
    </submittedName>
</protein>
<dbReference type="Pfam" id="PF00080">
    <property type="entry name" value="Sod_Cu"/>
    <property type="match status" value="1"/>
</dbReference>
<feature type="domain" description="Superoxide dismutase copper/zinc binding" evidence="2">
    <location>
        <begin position="57"/>
        <end position="187"/>
    </location>
</feature>
<dbReference type="InterPro" id="IPR036423">
    <property type="entry name" value="SOD-like_Cu/Zn_dom_sf"/>
</dbReference>
<evidence type="ECO:0000259" key="2">
    <source>
        <dbReference type="Pfam" id="PF00080"/>
    </source>
</evidence>
<evidence type="ECO:0000313" key="4">
    <source>
        <dbReference type="Proteomes" id="UP001596483"/>
    </source>
</evidence>
<comment type="caution">
    <text evidence="3">The sequence shown here is derived from an EMBL/GenBank/DDBJ whole genome shotgun (WGS) entry which is preliminary data.</text>
</comment>
<dbReference type="PANTHER" id="PTHR10003">
    <property type="entry name" value="SUPEROXIDE DISMUTASE CU-ZN -RELATED"/>
    <property type="match status" value="1"/>
</dbReference>
<dbReference type="RefSeq" id="WP_157294299.1">
    <property type="nucleotide sequence ID" value="NZ_JBHTCT010000036.1"/>
</dbReference>
<sequence>MKKWIYGAAAAAVVLAGCGMQAEKEETDNEVKVPIMSEGVTTAIESDLINAEGEAIGKILLTGDKKGTGIRISAEGLEPGVKAIHVHEKGECTPPDFKSAGSHFNPEHKEHGFENPKGFHAGDLPNIEVDAEGKVDLETVSQYISLKEGHPGYLLDEDGSAVVVHEKADDYKTDPAGNSGDRIACAAFNKK</sequence>
<gene>
    <name evidence="3" type="ORF">ACFQQH_13985</name>
</gene>
<dbReference type="InterPro" id="IPR001424">
    <property type="entry name" value="SOD_Cu_Zn_dom"/>
</dbReference>
<dbReference type="SUPFAM" id="SSF49329">
    <property type="entry name" value="Cu,Zn superoxide dismutase-like"/>
    <property type="match status" value="1"/>
</dbReference>
<keyword evidence="4" id="KW-1185">Reference proteome</keyword>
<name>A0ABW2NND0_9BACL</name>
<evidence type="ECO:0000256" key="1">
    <source>
        <dbReference type="ARBA" id="ARBA00010457"/>
    </source>
</evidence>
<dbReference type="Proteomes" id="UP001596483">
    <property type="component" value="Unassembled WGS sequence"/>
</dbReference>
<dbReference type="PROSITE" id="PS51257">
    <property type="entry name" value="PROKAR_LIPOPROTEIN"/>
    <property type="match status" value="1"/>
</dbReference>
<dbReference type="Gene3D" id="2.60.40.200">
    <property type="entry name" value="Superoxide dismutase, copper/zinc binding domain"/>
    <property type="match status" value="1"/>
</dbReference>
<evidence type="ECO:0000313" key="3">
    <source>
        <dbReference type="EMBL" id="MFC7366231.1"/>
    </source>
</evidence>
<reference evidence="4" key="1">
    <citation type="journal article" date="2019" name="Int. J. Syst. Evol. Microbiol.">
        <title>The Global Catalogue of Microorganisms (GCM) 10K type strain sequencing project: providing services to taxonomists for standard genome sequencing and annotation.</title>
        <authorList>
            <consortium name="The Broad Institute Genomics Platform"/>
            <consortium name="The Broad Institute Genome Sequencing Center for Infectious Disease"/>
            <person name="Wu L."/>
            <person name="Ma J."/>
        </authorList>
    </citation>
    <scope>NUCLEOTIDE SEQUENCE [LARGE SCALE GENOMIC DNA]</scope>
    <source>
        <strain evidence="4">JCM 4738</strain>
    </source>
</reference>
<accession>A0ABW2NND0</accession>
<dbReference type="InterPro" id="IPR024134">
    <property type="entry name" value="SOD_Cu/Zn_/chaperone"/>
</dbReference>